<dbReference type="EMBL" id="CAJNRG010013137">
    <property type="protein sequence ID" value="CAF2145802.1"/>
    <property type="molecule type" value="Genomic_DNA"/>
</dbReference>
<dbReference type="EMBL" id="CAJNRF010000211">
    <property type="protein sequence ID" value="CAF1948121.1"/>
    <property type="molecule type" value="Genomic_DNA"/>
</dbReference>
<evidence type="ECO:0000313" key="3">
    <source>
        <dbReference type="Proteomes" id="UP000663856"/>
    </source>
</evidence>
<dbReference type="Proteomes" id="UP000663856">
    <property type="component" value="Unassembled WGS sequence"/>
</dbReference>
<sequence>MKDVLLKHCDHIDFDKDLYQCNTLIYDNVEYRRCGVNIIDLKPSHEQPIFAQIIMILKKNEKWWLLVEIRDTIRYDEKLFEWQIQSTARYSLVDPNSLVYYHKRLDIYIVNNLSFVPFTSQHDVNGPMLKMLNNVERISPLIPKLKQQLLFLEEREKLLRGIENGSISCDSSLSKTPIVTVPNAQTSPAVSVNSQSLSLIHLSSTNLSSTMSMNNITPDQINTATDIPSSFPDVYEVRCI</sequence>
<gene>
    <name evidence="1" type="ORF">WKI299_LOCUS2272</name>
    <name evidence="2" type="ORF">XDN619_LOCUS27641</name>
</gene>
<evidence type="ECO:0000313" key="1">
    <source>
        <dbReference type="EMBL" id="CAF1948121.1"/>
    </source>
</evidence>
<name>A0A816LE66_9BILA</name>
<reference evidence="1" key="1">
    <citation type="submission" date="2021-02" db="EMBL/GenBank/DDBJ databases">
        <authorList>
            <person name="Nowell W R."/>
        </authorList>
    </citation>
    <scope>NUCLEOTIDE SEQUENCE</scope>
</reference>
<dbReference type="AlphaFoldDB" id="A0A816LE66"/>
<proteinExistence type="predicted"/>
<dbReference type="Proteomes" id="UP000663887">
    <property type="component" value="Unassembled WGS sequence"/>
</dbReference>
<accession>A0A816LE66</accession>
<evidence type="ECO:0000313" key="2">
    <source>
        <dbReference type="EMBL" id="CAF2145802.1"/>
    </source>
</evidence>
<protein>
    <submittedName>
        <fullName evidence="1">Uncharacterized protein</fullName>
    </submittedName>
</protein>
<organism evidence="1 3">
    <name type="scientific">Rotaria magnacalcarata</name>
    <dbReference type="NCBI Taxonomy" id="392030"/>
    <lineage>
        <taxon>Eukaryota</taxon>
        <taxon>Metazoa</taxon>
        <taxon>Spiralia</taxon>
        <taxon>Gnathifera</taxon>
        <taxon>Rotifera</taxon>
        <taxon>Eurotatoria</taxon>
        <taxon>Bdelloidea</taxon>
        <taxon>Philodinida</taxon>
        <taxon>Philodinidae</taxon>
        <taxon>Rotaria</taxon>
    </lineage>
</organism>
<comment type="caution">
    <text evidence="1">The sequence shown here is derived from an EMBL/GenBank/DDBJ whole genome shotgun (WGS) entry which is preliminary data.</text>
</comment>